<evidence type="ECO:0000313" key="3">
    <source>
        <dbReference type="Proteomes" id="UP001206925"/>
    </source>
</evidence>
<reference evidence="2" key="1">
    <citation type="submission" date="2022-06" db="EMBL/GenBank/DDBJ databases">
        <title>Uncovering the hologenomic basis of an extraordinary plant invasion.</title>
        <authorList>
            <person name="Bieker V.C."/>
            <person name="Martin M.D."/>
            <person name="Gilbert T."/>
            <person name="Hodgins K."/>
            <person name="Battlay P."/>
            <person name="Petersen B."/>
            <person name="Wilson J."/>
        </authorList>
    </citation>
    <scope>NUCLEOTIDE SEQUENCE</scope>
    <source>
        <strain evidence="2">AA19_3_7</strain>
        <tissue evidence="2">Leaf</tissue>
    </source>
</reference>
<keyword evidence="3" id="KW-1185">Reference proteome</keyword>
<dbReference type="AlphaFoldDB" id="A0AAD5G5V0"/>
<organism evidence="2 3">
    <name type="scientific">Ambrosia artemisiifolia</name>
    <name type="common">Common ragweed</name>
    <dbReference type="NCBI Taxonomy" id="4212"/>
    <lineage>
        <taxon>Eukaryota</taxon>
        <taxon>Viridiplantae</taxon>
        <taxon>Streptophyta</taxon>
        <taxon>Embryophyta</taxon>
        <taxon>Tracheophyta</taxon>
        <taxon>Spermatophyta</taxon>
        <taxon>Magnoliopsida</taxon>
        <taxon>eudicotyledons</taxon>
        <taxon>Gunneridae</taxon>
        <taxon>Pentapetalae</taxon>
        <taxon>asterids</taxon>
        <taxon>campanulids</taxon>
        <taxon>Asterales</taxon>
        <taxon>Asteraceae</taxon>
        <taxon>Asteroideae</taxon>
        <taxon>Heliantheae alliance</taxon>
        <taxon>Heliantheae</taxon>
        <taxon>Ambrosia</taxon>
    </lineage>
</organism>
<sequence>MSASSSLLSRFCIISSNHPLSCSHFFSRDLLPSTMRPPPKHPQPTTANHNQPSPCSTFSGLRSFN</sequence>
<evidence type="ECO:0000313" key="2">
    <source>
        <dbReference type="EMBL" id="KAI7729849.1"/>
    </source>
</evidence>
<name>A0AAD5G5V0_AMBAR</name>
<comment type="caution">
    <text evidence="2">The sequence shown here is derived from an EMBL/GenBank/DDBJ whole genome shotgun (WGS) entry which is preliminary data.</text>
</comment>
<dbReference type="EMBL" id="JAMZMK010010906">
    <property type="protein sequence ID" value="KAI7729849.1"/>
    <property type="molecule type" value="Genomic_DNA"/>
</dbReference>
<feature type="compositionally biased region" description="Polar residues" evidence="1">
    <location>
        <begin position="43"/>
        <end position="65"/>
    </location>
</feature>
<gene>
    <name evidence="2" type="ORF">M8C21_019838</name>
</gene>
<protein>
    <submittedName>
        <fullName evidence="2">Uncharacterized protein</fullName>
    </submittedName>
</protein>
<proteinExistence type="predicted"/>
<evidence type="ECO:0000256" key="1">
    <source>
        <dbReference type="SAM" id="MobiDB-lite"/>
    </source>
</evidence>
<feature type="region of interest" description="Disordered" evidence="1">
    <location>
        <begin position="32"/>
        <end position="65"/>
    </location>
</feature>
<dbReference type="Proteomes" id="UP001206925">
    <property type="component" value="Unassembled WGS sequence"/>
</dbReference>
<accession>A0AAD5G5V0</accession>